<feature type="chain" id="PRO_5047042312" evidence="2">
    <location>
        <begin position="24"/>
        <end position="231"/>
    </location>
</feature>
<evidence type="ECO:0000313" key="3">
    <source>
        <dbReference type="EMBL" id="CAK0834472.1"/>
    </source>
</evidence>
<organism evidence="3 4">
    <name type="scientific">Prorocentrum cordatum</name>
    <dbReference type="NCBI Taxonomy" id="2364126"/>
    <lineage>
        <taxon>Eukaryota</taxon>
        <taxon>Sar</taxon>
        <taxon>Alveolata</taxon>
        <taxon>Dinophyceae</taxon>
        <taxon>Prorocentrales</taxon>
        <taxon>Prorocentraceae</taxon>
        <taxon>Prorocentrum</taxon>
    </lineage>
</organism>
<sequence>MVQPRIFLRFAWVVSVCVHQVWSRRVAQAEEQILASHRHVHETAHLVDKKEQELESMHFPGKTDLGVEKELLVRECVAARAMDWPELHTRLGLRMPENKNTTDSPIDLVIQVFKFKDKIKASQANHKLNWLFKDDGTKAWEAEEEKAATQLLGYQFDWPILRSLEAVNDQRTSARRGHPQVSFCVAVEKEAQEEQEEDGRGGGGSVESLRPSSFLVAAGSPKGVAREARRA</sequence>
<keyword evidence="4" id="KW-1185">Reference proteome</keyword>
<protein>
    <submittedName>
        <fullName evidence="3">Uncharacterized protein</fullName>
    </submittedName>
</protein>
<dbReference type="EMBL" id="CAUYUJ010012703">
    <property type="protein sequence ID" value="CAK0834472.1"/>
    <property type="molecule type" value="Genomic_DNA"/>
</dbReference>
<evidence type="ECO:0000256" key="1">
    <source>
        <dbReference type="SAM" id="MobiDB-lite"/>
    </source>
</evidence>
<dbReference type="Proteomes" id="UP001189429">
    <property type="component" value="Unassembled WGS sequence"/>
</dbReference>
<reference evidence="3" key="1">
    <citation type="submission" date="2023-10" db="EMBL/GenBank/DDBJ databases">
        <authorList>
            <person name="Chen Y."/>
            <person name="Shah S."/>
            <person name="Dougan E. K."/>
            <person name="Thang M."/>
            <person name="Chan C."/>
        </authorList>
    </citation>
    <scope>NUCLEOTIDE SEQUENCE [LARGE SCALE GENOMIC DNA]</scope>
</reference>
<feature type="signal peptide" evidence="2">
    <location>
        <begin position="1"/>
        <end position="23"/>
    </location>
</feature>
<proteinExistence type="predicted"/>
<accession>A0ABN9SRB1</accession>
<feature type="region of interest" description="Disordered" evidence="1">
    <location>
        <begin position="188"/>
        <end position="231"/>
    </location>
</feature>
<name>A0ABN9SRB1_9DINO</name>
<evidence type="ECO:0000313" key="4">
    <source>
        <dbReference type="Proteomes" id="UP001189429"/>
    </source>
</evidence>
<comment type="caution">
    <text evidence="3">The sequence shown here is derived from an EMBL/GenBank/DDBJ whole genome shotgun (WGS) entry which is preliminary data.</text>
</comment>
<evidence type="ECO:0000256" key="2">
    <source>
        <dbReference type="SAM" id="SignalP"/>
    </source>
</evidence>
<gene>
    <name evidence="3" type="ORF">PCOR1329_LOCUS31888</name>
</gene>
<keyword evidence="2" id="KW-0732">Signal</keyword>